<dbReference type="PANTHER" id="PTHR30603:SF47">
    <property type="entry name" value="RNA POLYMERASE SIGMA FACTOR SIGD, CHLOROPLASTIC"/>
    <property type="match status" value="1"/>
</dbReference>
<evidence type="ECO:0000256" key="3">
    <source>
        <dbReference type="ARBA" id="ARBA00023125"/>
    </source>
</evidence>
<dbReference type="InterPro" id="IPR014284">
    <property type="entry name" value="RNA_pol_sigma-70_dom"/>
</dbReference>
<dbReference type="SUPFAM" id="SSF48403">
    <property type="entry name" value="Ankyrin repeat"/>
    <property type="match status" value="1"/>
</dbReference>
<dbReference type="SUPFAM" id="SSF88946">
    <property type="entry name" value="Sigma2 domain of RNA polymerase sigma factors"/>
    <property type="match status" value="1"/>
</dbReference>
<dbReference type="AlphaFoldDB" id="M9RND0"/>
<dbReference type="GO" id="GO:0003677">
    <property type="term" value="F:DNA binding"/>
    <property type="evidence" value="ECO:0007669"/>
    <property type="project" value="UniProtKB-KW"/>
</dbReference>
<evidence type="ECO:0000256" key="5">
    <source>
        <dbReference type="PROSITE-ProRule" id="PRU00023"/>
    </source>
</evidence>
<dbReference type="eggNOG" id="COG0568">
    <property type="taxonomic scope" value="Bacteria"/>
</dbReference>
<dbReference type="STRING" id="391616.OA238_c18000"/>
<evidence type="ECO:0000313" key="8">
    <source>
        <dbReference type="EMBL" id="AGI71911.1"/>
    </source>
</evidence>
<feature type="domain" description="RNA polymerase sigma-70 region 4" evidence="7">
    <location>
        <begin position="655"/>
        <end position="707"/>
    </location>
</feature>
<dbReference type="PROSITE" id="PS50088">
    <property type="entry name" value="ANK_REPEAT"/>
    <property type="match status" value="1"/>
</dbReference>
<dbReference type="SUPFAM" id="SSF88659">
    <property type="entry name" value="Sigma3 and sigma4 domains of RNA polymerase sigma factors"/>
    <property type="match status" value="1"/>
</dbReference>
<dbReference type="InterPro" id="IPR007627">
    <property type="entry name" value="RNA_pol_sigma70_r2"/>
</dbReference>
<dbReference type="PRINTS" id="PR00046">
    <property type="entry name" value="SIGMA70FCT"/>
</dbReference>
<dbReference type="PROSITE" id="PS50297">
    <property type="entry name" value="ANK_REP_REGION"/>
    <property type="match status" value="1"/>
</dbReference>
<feature type="repeat" description="ANK" evidence="5">
    <location>
        <begin position="48"/>
        <end position="80"/>
    </location>
</feature>
<dbReference type="InterPro" id="IPR002110">
    <property type="entry name" value="Ankyrin_rpt"/>
</dbReference>
<organism evidence="8 9">
    <name type="scientific">Octadecabacter arcticus 238</name>
    <dbReference type="NCBI Taxonomy" id="391616"/>
    <lineage>
        <taxon>Bacteria</taxon>
        <taxon>Pseudomonadati</taxon>
        <taxon>Pseudomonadota</taxon>
        <taxon>Alphaproteobacteria</taxon>
        <taxon>Rhodobacterales</taxon>
        <taxon>Roseobacteraceae</taxon>
        <taxon>Octadecabacter</taxon>
    </lineage>
</organism>
<evidence type="ECO:0000259" key="7">
    <source>
        <dbReference type="Pfam" id="PF04545"/>
    </source>
</evidence>
<dbReference type="InterPro" id="IPR013324">
    <property type="entry name" value="RNA_pol_sigma_r3/r4-like"/>
</dbReference>
<keyword evidence="2" id="KW-0731">Sigma factor</keyword>
<protein>
    <submittedName>
        <fullName evidence="8">Putative RNA polymerase sima factor</fullName>
    </submittedName>
</protein>
<dbReference type="GO" id="GO:0006352">
    <property type="term" value="P:DNA-templated transcription initiation"/>
    <property type="evidence" value="ECO:0007669"/>
    <property type="project" value="InterPro"/>
</dbReference>
<dbReference type="Gene3D" id="1.10.10.10">
    <property type="entry name" value="Winged helix-like DNA-binding domain superfamily/Winged helix DNA-binding domain"/>
    <property type="match status" value="1"/>
</dbReference>
<keyword evidence="3" id="KW-0238">DNA-binding</keyword>
<dbReference type="Pfam" id="PF04542">
    <property type="entry name" value="Sigma70_r2"/>
    <property type="match status" value="1"/>
</dbReference>
<feature type="domain" description="RNA polymerase sigma-70 region 2" evidence="6">
    <location>
        <begin position="502"/>
        <end position="564"/>
    </location>
</feature>
<dbReference type="InterPro" id="IPR036770">
    <property type="entry name" value="Ankyrin_rpt-contain_sf"/>
</dbReference>
<dbReference type="eggNOG" id="COG0666">
    <property type="taxonomic scope" value="Bacteria"/>
</dbReference>
<dbReference type="Gene3D" id="1.25.40.20">
    <property type="entry name" value="Ankyrin repeat-containing domain"/>
    <property type="match status" value="1"/>
</dbReference>
<evidence type="ECO:0000256" key="1">
    <source>
        <dbReference type="ARBA" id="ARBA00023015"/>
    </source>
</evidence>
<dbReference type="Proteomes" id="UP000004688">
    <property type="component" value="Chromosome"/>
</dbReference>
<proteinExistence type="predicted"/>
<evidence type="ECO:0000259" key="6">
    <source>
        <dbReference type="Pfam" id="PF04542"/>
    </source>
</evidence>
<dbReference type="Pfam" id="PF04545">
    <property type="entry name" value="Sigma70_r4"/>
    <property type="match status" value="1"/>
</dbReference>
<dbReference type="HOGENOM" id="CLU_384878_0_0_5"/>
<keyword evidence="1" id="KW-0805">Transcription regulation</keyword>
<evidence type="ECO:0000313" key="9">
    <source>
        <dbReference type="Proteomes" id="UP000004688"/>
    </source>
</evidence>
<gene>
    <name evidence="8" type="ORF">OA238_c18000</name>
</gene>
<dbReference type="InterPro" id="IPR000943">
    <property type="entry name" value="RNA_pol_sigma70"/>
</dbReference>
<keyword evidence="9" id="KW-1185">Reference proteome</keyword>
<keyword evidence="5" id="KW-0040">ANK repeat</keyword>
<keyword evidence="4" id="KW-0804">Transcription</keyword>
<dbReference type="GO" id="GO:0016987">
    <property type="term" value="F:sigma factor activity"/>
    <property type="evidence" value="ECO:0007669"/>
    <property type="project" value="UniProtKB-KW"/>
</dbReference>
<dbReference type="InterPro" id="IPR050239">
    <property type="entry name" value="Sigma-70_RNA_pol_init_factors"/>
</dbReference>
<dbReference type="Gene3D" id="1.20.120.1810">
    <property type="match status" value="1"/>
</dbReference>
<evidence type="ECO:0000256" key="4">
    <source>
        <dbReference type="ARBA" id="ARBA00023163"/>
    </source>
</evidence>
<dbReference type="KEGG" id="oar:OA238_c18000"/>
<reference evidence="8 9" key="1">
    <citation type="journal article" date="2013" name="PLoS ONE">
        <title>Poles Apart: Arctic and Antarctic Octadecabacter strains Share High Genome Plasticity and a New Type of Xanthorhodopsin.</title>
        <authorList>
            <person name="Vollmers J."/>
            <person name="Voget S."/>
            <person name="Dietrich S."/>
            <person name="Gollnow K."/>
            <person name="Smits M."/>
            <person name="Meyer K."/>
            <person name="Brinkhoff T."/>
            <person name="Simon M."/>
            <person name="Daniel R."/>
        </authorList>
    </citation>
    <scope>NUCLEOTIDE SEQUENCE [LARGE SCALE GENOMIC DNA]</scope>
    <source>
        <strain evidence="8 9">238</strain>
    </source>
</reference>
<dbReference type="NCBIfam" id="TIGR02937">
    <property type="entry name" value="sigma70-ECF"/>
    <property type="match status" value="1"/>
</dbReference>
<dbReference type="InterPro" id="IPR036388">
    <property type="entry name" value="WH-like_DNA-bd_sf"/>
</dbReference>
<accession>M9RND0</accession>
<dbReference type="EMBL" id="CP003742">
    <property type="protein sequence ID" value="AGI71911.1"/>
    <property type="molecule type" value="Genomic_DNA"/>
</dbReference>
<dbReference type="InterPro" id="IPR007630">
    <property type="entry name" value="RNA_pol_sigma70_r4"/>
</dbReference>
<name>M9RND0_9RHOB</name>
<evidence type="ECO:0000256" key="2">
    <source>
        <dbReference type="ARBA" id="ARBA00023082"/>
    </source>
</evidence>
<dbReference type="CDD" id="cd06171">
    <property type="entry name" value="Sigma70_r4"/>
    <property type="match status" value="1"/>
</dbReference>
<dbReference type="PANTHER" id="PTHR30603">
    <property type="entry name" value="RNA POLYMERASE SIGMA FACTOR RPO"/>
    <property type="match status" value="1"/>
</dbReference>
<dbReference type="InterPro" id="IPR013325">
    <property type="entry name" value="RNA_pol_sigma_r2"/>
</dbReference>
<sequence>MLDVAEINLNADIDGCLSVKELVDLIRGEEGLLDQIISTSRLHAIDGKGDTALHICAAQGRLLFCDRLINAGSDPSLANHYGQRAHDRARENGHEAVAALLESLLPNSLSIEAETEAIRAPREDVLKQKNSIIFKKATAVSIEVESSVDDDFDWEFESEEEATVFHASQLIEDYDDESFLFGGRVDSLGDEDGAEFDFDQDAFRRFSIQGEDIGKVAVPTAQNAEVSTFRSFLEGQRSRGPNQQALTFTTRHFAVALTDVENWVNELLQTGRCDAEMIDELVSNVRGSFSYDVLFANVSREMAALGLLQGDEGQALFDELWVGRGAIDSSDIIDLLTAVLSGNNMKPGVEAFTLTRGAEERLFDRIGECNREICSVLISHELLLSVAVTLGEQMSRGELKQEVISELDIHPMRQTEDGEVLSESLSYLTAYHALLEVGDATSGDRNGAEDAIASMKLSSFAVELICKEIEGSAVLEVARMKLQESVSLRRSLIEAASISQLTQLRRLATRFPTEGLEEDDLFQEGYFGLTRSVEMFHAGRGNRLTTYSQYRIRQTIARAVDDHRSVVRIPVHFASKVRLIERFGERVSGNISRSDYHCALGKAFQIELAEIQKIENIPRLSIEFDENLYSDADIELEPFQRVLEQQRQAIIKDFLEDLPERHADIIVRRFGLDGNDEMTLEQCGQVYGVTRERIRQLEAKAIDWLRHPVRAKFLRELL</sequence>